<accession>D0LLR8</accession>
<dbReference type="EMBL" id="CP001804">
    <property type="protein sequence ID" value="ACY13285.1"/>
    <property type="molecule type" value="Genomic_DNA"/>
</dbReference>
<gene>
    <name evidence="1" type="ordered locus">Hoch_0653</name>
</gene>
<name>D0LLR8_HALO1</name>
<keyword evidence="2" id="KW-1185">Reference proteome</keyword>
<organism evidence="1 2">
    <name type="scientific">Haliangium ochraceum (strain DSM 14365 / JCM 11303 / SMP-2)</name>
    <dbReference type="NCBI Taxonomy" id="502025"/>
    <lineage>
        <taxon>Bacteria</taxon>
        <taxon>Pseudomonadati</taxon>
        <taxon>Myxococcota</taxon>
        <taxon>Polyangia</taxon>
        <taxon>Haliangiales</taxon>
        <taxon>Kofleriaceae</taxon>
        <taxon>Haliangium</taxon>
    </lineage>
</organism>
<protein>
    <recommendedName>
        <fullName evidence="3">Phage virion morphogenesis protein</fullName>
    </recommendedName>
</protein>
<dbReference type="Proteomes" id="UP000001880">
    <property type="component" value="Chromosome"/>
</dbReference>
<dbReference type="KEGG" id="hoh:Hoch_0653"/>
<evidence type="ECO:0008006" key="3">
    <source>
        <dbReference type="Google" id="ProtNLM"/>
    </source>
</evidence>
<dbReference type="HOGENOM" id="CLU_1538433_0_0_7"/>
<dbReference type="eggNOG" id="ENOG502ZA6H">
    <property type="taxonomic scope" value="Bacteria"/>
</dbReference>
<evidence type="ECO:0000313" key="2">
    <source>
        <dbReference type="Proteomes" id="UP000001880"/>
    </source>
</evidence>
<reference evidence="1 2" key="1">
    <citation type="journal article" date="2010" name="Stand. Genomic Sci.">
        <title>Complete genome sequence of Haliangium ochraceum type strain (SMP-2).</title>
        <authorList>
            <consortium name="US DOE Joint Genome Institute (JGI-PGF)"/>
            <person name="Ivanova N."/>
            <person name="Daum C."/>
            <person name="Lang E."/>
            <person name="Abt B."/>
            <person name="Kopitz M."/>
            <person name="Saunders E."/>
            <person name="Lapidus A."/>
            <person name="Lucas S."/>
            <person name="Glavina Del Rio T."/>
            <person name="Nolan M."/>
            <person name="Tice H."/>
            <person name="Copeland A."/>
            <person name="Cheng J.F."/>
            <person name="Chen F."/>
            <person name="Bruce D."/>
            <person name="Goodwin L."/>
            <person name="Pitluck S."/>
            <person name="Mavromatis K."/>
            <person name="Pati A."/>
            <person name="Mikhailova N."/>
            <person name="Chen A."/>
            <person name="Palaniappan K."/>
            <person name="Land M."/>
            <person name="Hauser L."/>
            <person name="Chang Y.J."/>
            <person name="Jeffries C.D."/>
            <person name="Detter J.C."/>
            <person name="Brettin T."/>
            <person name="Rohde M."/>
            <person name="Goker M."/>
            <person name="Bristow J."/>
            <person name="Markowitz V."/>
            <person name="Eisen J.A."/>
            <person name="Hugenholtz P."/>
            <person name="Kyrpides N.C."/>
            <person name="Klenk H.P."/>
        </authorList>
    </citation>
    <scope>NUCLEOTIDE SEQUENCE [LARGE SCALE GENOMIC DNA]</scope>
    <source>
        <strain evidence="2">DSM 14365 / CIP 107738 / JCM 11303 / AJ 13395 / SMP-2</strain>
    </source>
</reference>
<dbReference type="STRING" id="502025.Hoch_0653"/>
<dbReference type="AlphaFoldDB" id="D0LLR8"/>
<sequence>MSARKTGDWAAARRLLQAAPARLQRAVGTALRQEAQALRTEIVQGLTKQAPGGASLQPPSALTLAARKRAGRGGTKALLVRGDLRNAITTIVRGDEAFIGVPRKARSKDGTSLVDVARVQEFGEGPIVIPMTPAMRRFLFALLREAGETPRGGSGKGVVVVHIPARPFLRPAFRAFAKGAQKRFLGRVASALGLKGSRR</sequence>
<dbReference type="OrthoDB" id="5384549at2"/>
<dbReference type="RefSeq" id="WP_012825912.1">
    <property type="nucleotide sequence ID" value="NC_013440.1"/>
</dbReference>
<evidence type="ECO:0000313" key="1">
    <source>
        <dbReference type="EMBL" id="ACY13285.1"/>
    </source>
</evidence>
<proteinExistence type="predicted"/>